<organism evidence="4">
    <name type="scientific">Graphocephala atropunctata</name>
    <dbReference type="NCBI Taxonomy" id="36148"/>
    <lineage>
        <taxon>Eukaryota</taxon>
        <taxon>Metazoa</taxon>
        <taxon>Ecdysozoa</taxon>
        <taxon>Arthropoda</taxon>
        <taxon>Hexapoda</taxon>
        <taxon>Insecta</taxon>
        <taxon>Pterygota</taxon>
        <taxon>Neoptera</taxon>
        <taxon>Paraneoptera</taxon>
        <taxon>Hemiptera</taxon>
        <taxon>Auchenorrhyncha</taxon>
        <taxon>Membracoidea</taxon>
        <taxon>Cicadellidae</taxon>
        <taxon>Cicadellinae</taxon>
        <taxon>Cicadellini</taxon>
        <taxon>Graphocephala</taxon>
    </lineage>
</organism>
<gene>
    <name evidence="4" type="ORF">g.45227</name>
</gene>
<feature type="compositionally biased region" description="Basic and acidic residues" evidence="2">
    <location>
        <begin position="742"/>
        <end position="754"/>
    </location>
</feature>
<dbReference type="GO" id="GO:0008270">
    <property type="term" value="F:zinc ion binding"/>
    <property type="evidence" value="ECO:0007669"/>
    <property type="project" value="UniProtKB-KW"/>
</dbReference>
<feature type="region of interest" description="Disordered" evidence="2">
    <location>
        <begin position="292"/>
        <end position="312"/>
    </location>
</feature>
<dbReference type="EMBL" id="GEBQ01011930">
    <property type="protein sequence ID" value="JAT28047.1"/>
    <property type="molecule type" value="Transcribed_RNA"/>
</dbReference>
<accession>A0A1B6LWL0</accession>
<feature type="non-terminal residue" evidence="4">
    <location>
        <position position="1"/>
    </location>
</feature>
<feature type="domain" description="C2H2-type" evidence="3">
    <location>
        <begin position="1180"/>
        <end position="1208"/>
    </location>
</feature>
<evidence type="ECO:0000313" key="4">
    <source>
        <dbReference type="EMBL" id="JAT28047.1"/>
    </source>
</evidence>
<feature type="compositionally biased region" description="Basic and acidic residues" evidence="2">
    <location>
        <begin position="1035"/>
        <end position="1052"/>
    </location>
</feature>
<name>A0A1B6LWL0_9HEMI</name>
<protein>
    <recommendedName>
        <fullName evidence="3">C2H2-type domain-containing protein</fullName>
    </recommendedName>
</protein>
<dbReference type="InterPro" id="IPR013087">
    <property type="entry name" value="Znf_C2H2_type"/>
</dbReference>
<sequence length="1210" mass="134637">AAQEAVSAHRDSQGSDQNVSSPLLLDLSSDSEDGMLGFLEDDSVGLQEETITVQDEIDNNTKKPDEEAANCISEMSKSFNTSYECLKTHKTLTEVPITSPLAVKSNEDIISLLENTVDAFEETTNLQDLQTPKMSIGQKESYVSVDEVEQKQICEETEELMMSNRVVVQSSKENFCHNEDIAEDSQVESKQLEILNYLKTETKSDQNAIVQTIDQKCEENYDECIVLSQYSKEEKNENRRVNTSERTLKENIFDGISAQKETVDKYEDKFSADSFKIHESGREMTKLNKNSFESGEFDNDINKQSNEPEHNQQICAKESEHDDESGNQCSCKPDTAATVDENTATVDGNAAAVDENGTIEDENAATEDEHVATEDEHAATDDENGAAVDENVAEEPNHFDSPIIEGGYRDSENNTAEVRKLGENANQHSHEQSNTLYNSDRGPKYFEHQLEVSTSKTSFINPSCKINQHKENITQQEEIVQTSIRVNKPAVQQLPENQLHQKSSKSSNEIRKTLFTTSHNTIKKDIKMDKSSVKDESFLKSLNLFGIQEFNRALMDLKMKTKKNSGKHSVSNKTTLVKSKNEKVIATPKPPKNNKKKAPVITNIHEEETTISKDYMKYFEFGSLTSFSKSNPKKSNAGKVSSALLSKKRPLSMSPPKETPKKSRTDKQQPFITSTPFPLSQKPQGNSQSIENNALSSAATMKTRSKLKEFQLVKSDKATIDNKANKNNRTDLINPKINNFGKDPESTKDHEEPKAPNYRTNIPNSVSEACTTAIPHALKSSLVKKPLSATSANKVNPVILGHTEDIVTIHKSSTKNIVDLRTLSPSTRVSFVNELSDEKCSQSPPKSLHIRDSSILRPTGTPINSDMNYQVDALKNHENEMSVGEKTHLSCSTVCSDPSSLKSVGVNLSTVEGITNEFSDTESDYQESSKCVGHLSSPTKLDAKKGESKAVKEYQTYESSSQRFRRRKLVLSESDEDISSDLSISNDFASSFWMPADSEDSKSSLDSKSTCSQVTVSVEGKAIVNKPTTSFSVVDKGDSDLSNRAIQDEKPQKSQSYSYVTQRKQKILENIAAVRGKRGYSLQKTETKTSGQSQMSVISFPSTSRNLQDIYLPLSIGSSENSRNQATQAIGSPKVTNQSNPQIANKSTVLVPRPDCDKTATPASPCQVRRLRKTANVKPISCEYCFKFFSNTTQLKKHNMMWHDKTNLFF</sequence>
<feature type="region of interest" description="Disordered" evidence="2">
    <location>
        <begin position="1122"/>
        <end position="1141"/>
    </location>
</feature>
<proteinExistence type="predicted"/>
<evidence type="ECO:0000256" key="1">
    <source>
        <dbReference type="PROSITE-ProRule" id="PRU00042"/>
    </source>
</evidence>
<keyword evidence="1" id="KW-0479">Metal-binding</keyword>
<feature type="compositionally biased region" description="Basic and acidic residues" evidence="2">
    <location>
        <begin position="367"/>
        <end position="380"/>
    </location>
</feature>
<feature type="region of interest" description="Disordered" evidence="2">
    <location>
        <begin position="340"/>
        <end position="382"/>
    </location>
</feature>
<feature type="compositionally biased region" description="Acidic residues" evidence="2">
    <location>
        <begin position="357"/>
        <end position="366"/>
    </location>
</feature>
<feature type="region of interest" description="Disordered" evidence="2">
    <location>
        <begin position="1034"/>
        <end position="1059"/>
    </location>
</feature>
<feature type="compositionally biased region" description="Polar residues" evidence="2">
    <location>
        <begin position="668"/>
        <end position="689"/>
    </location>
</feature>
<reference evidence="4" key="1">
    <citation type="submission" date="2015-11" db="EMBL/GenBank/DDBJ databases">
        <title>De novo transcriptome assembly of four potential Pierce s Disease insect vectors from Arizona vineyards.</title>
        <authorList>
            <person name="Tassone E.E."/>
        </authorList>
    </citation>
    <scope>NUCLEOTIDE SEQUENCE</scope>
</reference>
<feature type="compositionally biased region" description="Basic and acidic residues" evidence="2">
    <location>
        <begin position="658"/>
        <end position="667"/>
    </location>
</feature>
<feature type="region of interest" description="Disordered" evidence="2">
    <location>
        <begin position="1"/>
        <end position="34"/>
    </location>
</feature>
<evidence type="ECO:0000259" key="3">
    <source>
        <dbReference type="PROSITE" id="PS50157"/>
    </source>
</evidence>
<dbReference type="PROSITE" id="PS00028">
    <property type="entry name" value="ZINC_FINGER_C2H2_1"/>
    <property type="match status" value="1"/>
</dbReference>
<keyword evidence="1" id="KW-0863">Zinc-finger</keyword>
<keyword evidence="1" id="KW-0862">Zinc</keyword>
<dbReference type="PROSITE" id="PS50157">
    <property type="entry name" value="ZINC_FINGER_C2H2_2"/>
    <property type="match status" value="1"/>
</dbReference>
<feature type="region of interest" description="Disordered" evidence="2">
    <location>
        <begin position="726"/>
        <end position="763"/>
    </location>
</feature>
<feature type="region of interest" description="Disordered" evidence="2">
    <location>
        <begin position="629"/>
        <end position="689"/>
    </location>
</feature>
<dbReference type="AlphaFoldDB" id="A0A1B6LWL0"/>
<evidence type="ECO:0000256" key="2">
    <source>
        <dbReference type="SAM" id="MobiDB-lite"/>
    </source>
</evidence>